<dbReference type="InterPro" id="IPR029058">
    <property type="entry name" value="AB_hydrolase_fold"/>
</dbReference>
<dbReference type="InterPro" id="IPR010662">
    <property type="entry name" value="RBBP9/YdeN"/>
</dbReference>
<dbReference type="Proteomes" id="UP001241603">
    <property type="component" value="Unassembled WGS sequence"/>
</dbReference>
<keyword evidence="2" id="KW-1185">Reference proteome</keyword>
<accession>A0ABU0H6E1</accession>
<comment type="caution">
    <text evidence="1">The sequence shown here is derived from an EMBL/GenBank/DDBJ whole genome shotgun (WGS) entry which is preliminary data.</text>
</comment>
<dbReference type="GO" id="GO:0016787">
    <property type="term" value="F:hydrolase activity"/>
    <property type="evidence" value="ECO:0007669"/>
    <property type="project" value="UniProtKB-KW"/>
</dbReference>
<name>A0ABU0H6E1_9HYPH</name>
<dbReference type="SUPFAM" id="SSF53474">
    <property type="entry name" value="alpha/beta-Hydrolases"/>
    <property type="match status" value="1"/>
</dbReference>
<sequence>MSRLIIPGWQGSGIGHWQRFWAELDADSRVVEQDEWDFPVLEDWIVRLDGAVRQAPGSMLVVHSLGCLLVAHYAERFPDAPVGRALLVAPPDIDALPSDHTLAGFQPAPLAALPFPSLLALSRNDPYITFERGRLLAERWGSEFADLGRAGHVNTESGHGRWDEGFRLADRLSGMKTRAAA</sequence>
<dbReference type="Pfam" id="PF06821">
    <property type="entry name" value="Ser_hydrolase"/>
    <property type="match status" value="1"/>
</dbReference>
<proteinExistence type="predicted"/>
<gene>
    <name evidence="1" type="ORF">QO014_002261</name>
</gene>
<dbReference type="RefSeq" id="WP_266348798.1">
    <property type="nucleotide sequence ID" value="NZ_JAPKNG010000003.1"/>
</dbReference>
<protein>
    <submittedName>
        <fullName evidence="1">Alpha/beta hydrolase family esterase</fullName>
    </submittedName>
</protein>
<evidence type="ECO:0000313" key="1">
    <source>
        <dbReference type="EMBL" id="MDQ0437869.1"/>
    </source>
</evidence>
<organism evidence="1 2">
    <name type="scientific">Kaistia dalseonensis</name>
    <dbReference type="NCBI Taxonomy" id="410840"/>
    <lineage>
        <taxon>Bacteria</taxon>
        <taxon>Pseudomonadati</taxon>
        <taxon>Pseudomonadota</taxon>
        <taxon>Alphaproteobacteria</taxon>
        <taxon>Hyphomicrobiales</taxon>
        <taxon>Kaistiaceae</taxon>
        <taxon>Kaistia</taxon>
    </lineage>
</organism>
<keyword evidence="1" id="KW-0378">Hydrolase</keyword>
<reference evidence="1 2" key="1">
    <citation type="submission" date="2023-07" db="EMBL/GenBank/DDBJ databases">
        <title>Genomic Encyclopedia of Type Strains, Phase IV (KMG-IV): sequencing the most valuable type-strain genomes for metagenomic binning, comparative biology and taxonomic classification.</title>
        <authorList>
            <person name="Goeker M."/>
        </authorList>
    </citation>
    <scope>NUCLEOTIDE SEQUENCE [LARGE SCALE GENOMIC DNA]</scope>
    <source>
        <strain evidence="1 2">B6-8</strain>
    </source>
</reference>
<dbReference type="Gene3D" id="3.40.50.1820">
    <property type="entry name" value="alpha/beta hydrolase"/>
    <property type="match status" value="1"/>
</dbReference>
<evidence type="ECO:0000313" key="2">
    <source>
        <dbReference type="Proteomes" id="UP001241603"/>
    </source>
</evidence>
<dbReference type="EMBL" id="JAUSVO010000003">
    <property type="protein sequence ID" value="MDQ0437869.1"/>
    <property type="molecule type" value="Genomic_DNA"/>
</dbReference>